<dbReference type="Proteomes" id="UP001295740">
    <property type="component" value="Unassembled WGS sequence"/>
</dbReference>
<feature type="region of interest" description="Disordered" evidence="1">
    <location>
        <begin position="538"/>
        <end position="623"/>
    </location>
</feature>
<feature type="region of interest" description="Disordered" evidence="1">
    <location>
        <begin position="126"/>
        <end position="174"/>
    </location>
</feature>
<evidence type="ECO:0000256" key="1">
    <source>
        <dbReference type="SAM" id="MobiDB-lite"/>
    </source>
</evidence>
<proteinExistence type="predicted"/>
<feature type="compositionally biased region" description="Gly residues" evidence="1">
    <location>
        <begin position="544"/>
        <end position="602"/>
    </location>
</feature>
<feature type="compositionally biased region" description="Low complexity" evidence="1">
    <location>
        <begin position="304"/>
        <end position="316"/>
    </location>
</feature>
<feature type="region of interest" description="Disordered" evidence="1">
    <location>
        <begin position="304"/>
        <end position="340"/>
    </location>
</feature>
<organism evidence="2 3">
    <name type="scientific">Anthostomella pinea</name>
    <dbReference type="NCBI Taxonomy" id="933095"/>
    <lineage>
        <taxon>Eukaryota</taxon>
        <taxon>Fungi</taxon>
        <taxon>Dikarya</taxon>
        <taxon>Ascomycota</taxon>
        <taxon>Pezizomycotina</taxon>
        <taxon>Sordariomycetes</taxon>
        <taxon>Xylariomycetidae</taxon>
        <taxon>Xylariales</taxon>
        <taxon>Xylariaceae</taxon>
        <taxon>Anthostomella</taxon>
    </lineage>
</organism>
<name>A0AAI8V7S0_9PEZI</name>
<sequence length="1010" mass="111787">MSAKQDSVDAYGRVQPHPLTRLDGNPDGKLSSQGLSLIFQLLDVLGERAEVCENMIREKKTEISDEQLEVWEDFIEQHRTVAVNATNQLDYAKSYLGKTGLQAGEKDALQWYQSMLDEHRARIRAYESGRTKAKPVKTKPTKGISKPKLTKGTSKPEPSEPNELQPLQRLGPKGWSTEKTKAEELLDAFTAPAPRPWLAPEYELHKLYEKAVEQRKKGIPLAEADRREFERVLLMWAASVQGARFTLNLAKIELGKLNAEEENITKMYEERLVTPEQNLPSFFGIKKDFDTWVAESQAALQAAQEQAAQEQAAREQAAAREEAERKKAAEKEARQREQDRKLKELQEELDRQHAAADKEYADWKKILLAEEKKKAAAVGGGPEFTTLSTRGDGYCGLHAIRLSMEAQHPSISPPTRDELLDVLKDDSERARLIRENLHAAKWINGKPEPDATYDNRSWFLQDHLGAIFSMWADSVGFDAILGIATKGGGRQVHESAISTPQSTIIWIRHNGTDHYEGLRLINQDPPHDDQEFQSASEIDPVGVGPVGGGPNGGGPDNGGPDGGGPNNGGPDGGGPARGGPNNGGPDGGGPNGGGPNNGGPNGGNPPPGGGPDPLPTGAAPGKRPYHEVEDYQLRMGPGWTVNDGTFDHVPENKRRKRDVPYPFFINHAYRAAHGLSTLQLHHDAPVSMCAMDIATDHTWKSLPPELRRCLLIPPPNGPGIWGDDAEARELLYAKMALAPYPDATRTEYKFYRDLKKKPWVIWPIWVEDQWGKDYVLIFWYAETSEDTPEDTPNVYNRLSRFTIIDPRRNPVAGADGKHQPLMARRIRIVNHLRDFLARAGYDRAHTVEHTQILSIPMAQNEASSGERCYAAIKVLNERLVDWLRGEQTQARAWAVFENLPQWVNPYHQRVEMTGINAWMVMASFDFNARIAIENVLPNVQTKLAVNGKHRIIVPFDLAGTFTDTSLPPIDLLSLPTPPPGPQQQPTPPQSPGADGPLSWVAGIAAASGST</sequence>
<feature type="compositionally biased region" description="Pro residues" evidence="1">
    <location>
        <begin position="975"/>
        <end position="990"/>
    </location>
</feature>
<keyword evidence="3" id="KW-1185">Reference proteome</keyword>
<evidence type="ECO:0000313" key="2">
    <source>
        <dbReference type="EMBL" id="CAJ2499627.1"/>
    </source>
</evidence>
<reference evidence="2" key="1">
    <citation type="submission" date="2023-10" db="EMBL/GenBank/DDBJ databases">
        <authorList>
            <person name="Hackl T."/>
        </authorList>
    </citation>
    <scope>NUCLEOTIDE SEQUENCE</scope>
</reference>
<gene>
    <name evidence="2" type="ORF">KHLLAP_LOCUS95</name>
</gene>
<feature type="compositionally biased region" description="Basic and acidic residues" evidence="1">
    <location>
        <begin position="317"/>
        <end position="340"/>
    </location>
</feature>
<accession>A0AAI8V7S0</accession>
<dbReference type="AlphaFoldDB" id="A0AAI8V7S0"/>
<feature type="region of interest" description="Disordered" evidence="1">
    <location>
        <begin position="968"/>
        <end position="998"/>
    </location>
</feature>
<dbReference type="EMBL" id="CAUWAG010000003">
    <property type="protein sequence ID" value="CAJ2499627.1"/>
    <property type="molecule type" value="Genomic_DNA"/>
</dbReference>
<protein>
    <submittedName>
        <fullName evidence="2">Uu.00g024800.m01.CDS01</fullName>
    </submittedName>
</protein>
<feature type="compositionally biased region" description="Pro residues" evidence="1">
    <location>
        <begin position="603"/>
        <end position="614"/>
    </location>
</feature>
<comment type="caution">
    <text evidence="2">The sequence shown here is derived from an EMBL/GenBank/DDBJ whole genome shotgun (WGS) entry which is preliminary data.</text>
</comment>
<feature type="region of interest" description="Disordered" evidence="1">
    <location>
        <begin position="1"/>
        <end position="26"/>
    </location>
</feature>
<feature type="compositionally biased region" description="Basic residues" evidence="1">
    <location>
        <begin position="131"/>
        <end position="140"/>
    </location>
</feature>
<evidence type="ECO:0000313" key="3">
    <source>
        <dbReference type="Proteomes" id="UP001295740"/>
    </source>
</evidence>